<reference evidence="4" key="1">
    <citation type="submission" date="2020-10" db="EMBL/GenBank/DDBJ databases">
        <authorList>
            <person name="Gilroy R."/>
        </authorList>
    </citation>
    <scope>NUCLEOTIDE SEQUENCE</scope>
    <source>
        <strain evidence="4">11167</strain>
    </source>
</reference>
<dbReference type="EMBL" id="JADIMU010000030">
    <property type="protein sequence ID" value="MBO8443079.1"/>
    <property type="molecule type" value="Genomic_DNA"/>
</dbReference>
<proteinExistence type="predicted"/>
<dbReference type="Proteomes" id="UP000823633">
    <property type="component" value="Unassembled WGS sequence"/>
</dbReference>
<evidence type="ECO:0000313" key="4">
    <source>
        <dbReference type="EMBL" id="MBO8443079.1"/>
    </source>
</evidence>
<dbReference type="GO" id="GO:0003677">
    <property type="term" value="F:DNA binding"/>
    <property type="evidence" value="ECO:0007669"/>
    <property type="project" value="UniProtKB-UniRule"/>
</dbReference>
<keyword evidence="1 2" id="KW-0238">DNA-binding</keyword>
<accession>A0A9D9EDG1</accession>
<dbReference type="PANTHER" id="PTHR43479:SF7">
    <property type="entry name" value="TETR-FAMILY TRANSCRIPTIONAL REGULATOR"/>
    <property type="match status" value="1"/>
</dbReference>
<feature type="DNA-binding region" description="H-T-H motif" evidence="2">
    <location>
        <begin position="33"/>
        <end position="52"/>
    </location>
</feature>
<dbReference type="PANTHER" id="PTHR43479">
    <property type="entry name" value="ACREF/ENVCD OPERON REPRESSOR-RELATED"/>
    <property type="match status" value="1"/>
</dbReference>
<comment type="caution">
    <text evidence="4">The sequence shown here is derived from an EMBL/GenBank/DDBJ whole genome shotgun (WGS) entry which is preliminary data.</text>
</comment>
<dbReference type="AlphaFoldDB" id="A0A9D9EDG1"/>
<feature type="domain" description="HTH tetR-type" evidence="3">
    <location>
        <begin position="10"/>
        <end position="70"/>
    </location>
</feature>
<organism evidence="4 5">
    <name type="scientific">Candidatus Aphodenecus pullistercoris</name>
    <dbReference type="NCBI Taxonomy" id="2840669"/>
    <lineage>
        <taxon>Bacteria</taxon>
        <taxon>Pseudomonadati</taxon>
        <taxon>Spirochaetota</taxon>
        <taxon>Spirochaetia</taxon>
        <taxon>Spirochaetales</taxon>
        <taxon>Candidatus Aphodenecus</taxon>
    </lineage>
</organism>
<gene>
    <name evidence="4" type="ORF">IAC42_04895</name>
</gene>
<dbReference type="InterPro" id="IPR050624">
    <property type="entry name" value="HTH-type_Tx_Regulator"/>
</dbReference>
<evidence type="ECO:0000256" key="1">
    <source>
        <dbReference type="ARBA" id="ARBA00023125"/>
    </source>
</evidence>
<evidence type="ECO:0000256" key="2">
    <source>
        <dbReference type="PROSITE-ProRule" id="PRU00335"/>
    </source>
</evidence>
<dbReference type="InterPro" id="IPR001647">
    <property type="entry name" value="HTH_TetR"/>
</dbReference>
<dbReference type="SUPFAM" id="SSF46689">
    <property type="entry name" value="Homeodomain-like"/>
    <property type="match status" value="1"/>
</dbReference>
<sequence length="203" mass="22842">MEKVEYKSARRSRALIRSALLSLLGEKGIDEITITELSRRADVNRGTFYAHYRNVSEVLEDIQNDVAAQLADLFKDLDIARLYADSERILAECVNMIRKDPEFYKTLLSMDNGRGVLELWRGSVINYLESASFLSGLPISNNLSYRCAVSFVINGTVECIVDSLVGRNSIPLDALPRQLSRLITVALAPYMERIPSKAQQKKP</sequence>
<dbReference type="Gene3D" id="1.10.357.10">
    <property type="entry name" value="Tetracycline Repressor, domain 2"/>
    <property type="match status" value="1"/>
</dbReference>
<evidence type="ECO:0000259" key="3">
    <source>
        <dbReference type="PROSITE" id="PS50977"/>
    </source>
</evidence>
<evidence type="ECO:0000313" key="5">
    <source>
        <dbReference type="Proteomes" id="UP000823633"/>
    </source>
</evidence>
<dbReference type="Pfam" id="PF00440">
    <property type="entry name" value="TetR_N"/>
    <property type="match status" value="1"/>
</dbReference>
<dbReference type="PROSITE" id="PS50977">
    <property type="entry name" value="HTH_TETR_2"/>
    <property type="match status" value="1"/>
</dbReference>
<name>A0A9D9EDG1_9SPIR</name>
<reference evidence="4" key="2">
    <citation type="journal article" date="2021" name="PeerJ">
        <title>Extensive microbial diversity within the chicken gut microbiome revealed by metagenomics and culture.</title>
        <authorList>
            <person name="Gilroy R."/>
            <person name="Ravi A."/>
            <person name="Getino M."/>
            <person name="Pursley I."/>
            <person name="Horton D.L."/>
            <person name="Alikhan N.F."/>
            <person name="Baker D."/>
            <person name="Gharbi K."/>
            <person name="Hall N."/>
            <person name="Watson M."/>
            <person name="Adriaenssens E.M."/>
            <person name="Foster-Nyarko E."/>
            <person name="Jarju S."/>
            <person name="Secka A."/>
            <person name="Antonio M."/>
            <person name="Oren A."/>
            <person name="Chaudhuri R.R."/>
            <person name="La Ragione R."/>
            <person name="Hildebrand F."/>
            <person name="Pallen M.J."/>
        </authorList>
    </citation>
    <scope>NUCLEOTIDE SEQUENCE</scope>
    <source>
        <strain evidence="4">11167</strain>
    </source>
</reference>
<protein>
    <submittedName>
        <fullName evidence="4">TetR/AcrR family transcriptional regulator</fullName>
    </submittedName>
</protein>
<dbReference type="InterPro" id="IPR009057">
    <property type="entry name" value="Homeodomain-like_sf"/>
</dbReference>